<organism evidence="1 2">
    <name type="scientific">Paenibacillus dendrobii</name>
    <dbReference type="NCBI Taxonomy" id="2691084"/>
    <lineage>
        <taxon>Bacteria</taxon>
        <taxon>Bacillati</taxon>
        <taxon>Bacillota</taxon>
        <taxon>Bacilli</taxon>
        <taxon>Bacillales</taxon>
        <taxon>Paenibacillaceae</taxon>
        <taxon>Paenibacillus</taxon>
    </lineage>
</organism>
<dbReference type="AlphaFoldDB" id="A0A7X3IML6"/>
<sequence length="140" mass="15548">MAKFLEIEELIGETKVKSLIGVGTINYVFNFEGKGVVNTSKKFTVITNSYKDVCKLLIPFQFNKTELNGTSISVPGVDTKDKGIEAIINLNRVASLYGTWQGEIDFEDGTTVESYFSPYGSIESLKLEQGSYILRNKGEE</sequence>
<evidence type="ECO:0000313" key="1">
    <source>
        <dbReference type="EMBL" id="MWV44852.1"/>
    </source>
</evidence>
<dbReference type="Proteomes" id="UP000460318">
    <property type="component" value="Unassembled WGS sequence"/>
</dbReference>
<accession>A0A7X3IML6</accession>
<gene>
    <name evidence="1" type="ORF">GRF59_14620</name>
</gene>
<keyword evidence="2" id="KW-1185">Reference proteome</keyword>
<proteinExistence type="predicted"/>
<reference evidence="1 2" key="1">
    <citation type="submission" date="2019-12" db="EMBL/GenBank/DDBJ databases">
        <title>Paenibacillus sp. nov., an endophytic bacterium isolated from the stem of Dendrobium.</title>
        <authorList>
            <person name="Zhao R."/>
        </authorList>
    </citation>
    <scope>NUCLEOTIDE SEQUENCE [LARGE SCALE GENOMIC DNA]</scope>
    <source>
        <strain evidence="1 2">HJL G12</strain>
    </source>
</reference>
<dbReference type="EMBL" id="WUBI01000002">
    <property type="protein sequence ID" value="MWV44852.1"/>
    <property type="molecule type" value="Genomic_DNA"/>
</dbReference>
<name>A0A7X3IML6_9BACL</name>
<evidence type="ECO:0000313" key="2">
    <source>
        <dbReference type="Proteomes" id="UP000460318"/>
    </source>
</evidence>
<protein>
    <submittedName>
        <fullName evidence="1">Uncharacterized protein</fullName>
    </submittedName>
</protein>
<dbReference type="RefSeq" id="WP_160498463.1">
    <property type="nucleotide sequence ID" value="NZ_WUBI01000002.1"/>
</dbReference>
<comment type="caution">
    <text evidence="1">The sequence shown here is derived from an EMBL/GenBank/DDBJ whole genome shotgun (WGS) entry which is preliminary data.</text>
</comment>